<dbReference type="Pfam" id="PF00563">
    <property type="entry name" value="EAL"/>
    <property type="match status" value="1"/>
</dbReference>
<evidence type="ECO:0000259" key="4">
    <source>
        <dbReference type="PROSITE" id="PS50883"/>
    </source>
</evidence>
<reference evidence="7" key="1">
    <citation type="journal article" date="2019" name="Int. J. Syst. Evol. Microbiol.">
        <title>The Global Catalogue of Microorganisms (GCM) 10K type strain sequencing project: providing services to taxonomists for standard genome sequencing and annotation.</title>
        <authorList>
            <consortium name="The Broad Institute Genomics Platform"/>
            <consortium name="The Broad Institute Genome Sequencing Center for Infectious Disease"/>
            <person name="Wu L."/>
            <person name="Ma J."/>
        </authorList>
    </citation>
    <scope>NUCLEOTIDE SEQUENCE [LARGE SCALE GENOMIC DNA]</scope>
    <source>
        <strain evidence="7">CCUG 56401</strain>
    </source>
</reference>
<dbReference type="InterPro" id="IPR001633">
    <property type="entry name" value="EAL_dom"/>
</dbReference>
<dbReference type="Gene3D" id="3.30.70.270">
    <property type="match status" value="1"/>
</dbReference>
<evidence type="ECO:0000256" key="1">
    <source>
        <dbReference type="SAM" id="MobiDB-lite"/>
    </source>
</evidence>
<keyword evidence="7" id="KW-1185">Reference proteome</keyword>
<dbReference type="Gene3D" id="3.30.450.20">
    <property type="entry name" value="PAS domain"/>
    <property type="match status" value="1"/>
</dbReference>
<dbReference type="CDD" id="cd00130">
    <property type="entry name" value="PAS"/>
    <property type="match status" value="1"/>
</dbReference>
<dbReference type="SMART" id="SM00091">
    <property type="entry name" value="PAS"/>
    <property type="match status" value="1"/>
</dbReference>
<feature type="domain" description="PAS" evidence="2">
    <location>
        <begin position="158"/>
        <end position="228"/>
    </location>
</feature>
<feature type="region of interest" description="Disordered" evidence="1">
    <location>
        <begin position="1"/>
        <end position="20"/>
    </location>
</feature>
<dbReference type="EMBL" id="JBHTIW010000034">
    <property type="protein sequence ID" value="MFD0923457.1"/>
    <property type="molecule type" value="Genomic_DNA"/>
</dbReference>
<dbReference type="RefSeq" id="WP_345600694.1">
    <property type="nucleotide sequence ID" value="NZ_BAABLT010000013.1"/>
</dbReference>
<dbReference type="CDD" id="cd01948">
    <property type="entry name" value="EAL"/>
    <property type="match status" value="1"/>
</dbReference>
<accession>A0ABW3G404</accession>
<evidence type="ECO:0000313" key="6">
    <source>
        <dbReference type="EMBL" id="MFD0923457.1"/>
    </source>
</evidence>
<evidence type="ECO:0000259" key="2">
    <source>
        <dbReference type="PROSITE" id="PS50112"/>
    </source>
</evidence>
<dbReference type="PROSITE" id="PS50883">
    <property type="entry name" value="EAL"/>
    <property type="match status" value="1"/>
</dbReference>
<dbReference type="PROSITE" id="PS50113">
    <property type="entry name" value="PAC"/>
    <property type="match status" value="1"/>
</dbReference>
<dbReference type="InterPro" id="IPR052155">
    <property type="entry name" value="Biofilm_reg_signaling"/>
</dbReference>
<dbReference type="SUPFAM" id="SSF55785">
    <property type="entry name" value="PYP-like sensor domain (PAS domain)"/>
    <property type="match status" value="1"/>
</dbReference>
<dbReference type="InterPro" id="IPR000700">
    <property type="entry name" value="PAS-assoc_C"/>
</dbReference>
<dbReference type="InterPro" id="IPR000014">
    <property type="entry name" value="PAS"/>
</dbReference>
<organism evidence="6 7">
    <name type="scientific">Saccharopolyspora rosea</name>
    <dbReference type="NCBI Taxonomy" id="524884"/>
    <lineage>
        <taxon>Bacteria</taxon>
        <taxon>Bacillati</taxon>
        <taxon>Actinomycetota</taxon>
        <taxon>Actinomycetes</taxon>
        <taxon>Pseudonocardiales</taxon>
        <taxon>Pseudonocardiaceae</taxon>
        <taxon>Saccharopolyspora</taxon>
    </lineage>
</organism>
<dbReference type="PANTHER" id="PTHR44757">
    <property type="entry name" value="DIGUANYLATE CYCLASE DGCP"/>
    <property type="match status" value="1"/>
</dbReference>
<dbReference type="PANTHER" id="PTHR44757:SF2">
    <property type="entry name" value="BIOFILM ARCHITECTURE MAINTENANCE PROTEIN MBAA"/>
    <property type="match status" value="1"/>
</dbReference>
<dbReference type="Pfam" id="PF00990">
    <property type="entry name" value="GGDEF"/>
    <property type="match status" value="1"/>
</dbReference>
<dbReference type="SUPFAM" id="SSF141868">
    <property type="entry name" value="EAL domain-like"/>
    <property type="match status" value="1"/>
</dbReference>
<dbReference type="PROSITE" id="PS50112">
    <property type="entry name" value="PAS"/>
    <property type="match status" value="1"/>
</dbReference>
<gene>
    <name evidence="6" type="ORF">ACFQ16_27245</name>
</gene>
<sequence>MRSPDDPRGGPEVLTSQRRDDRWQAEVAGRWAAELSTASYIPMSRQAVEDALRELVEEVVRALDGASELDEVGRSVGDRLVRIHATGEESLGISLRVLRDALVAEPGGGQVRPLVQLLTGIAAGYAAADRESTFIQQETLKRALLRSKLKADRDLAASEARFGEVFSSTPIGVAICELGGEFVQVNPAWEDTLGYRSADLESMTIHDLFHPDDAEYVAAAYAEIAETGRSGRLDERVRLVRASGEEAWAYLALSVLRGPDGSARRLVTMVEDITELHLLQQQFQYQALHDALTGLPNRQFFRTRLETALCNLPPNARLGLYHLGLDGFQLINDGLGHAVGDHVIRLAARRLEGLVDNEEALVARFGGTEFAVLMWEREGTPGVGEFVAMVNDALSKPIYVGDQGIATSASIGVVQRLAGEGDATEMLWAADVALRRAEAVGKRQWALFDPDRAPEERLEAKRAAVMPGGLATGEFDVAYRSAMDLRDGRTYGVEAQLLWETEEFGTIRHHECLRLAERSGVTLSLRDWMLRTVCEHRAEWWRDGHPTAVAVRLSANQAQDPDLVAVVRRALADDPGEGGELRLCIPTSAVLGPHEEARENVHHLDALGVRTALHGFTGAAEELHQLRTLPVDVVQLDHGMVELVHDALAEGPAALDAPEVDAVRGIVPLITRCGADICVGEIDTDVQARFWRDLGCRIGLGAAYGDAVLSFDVPDLLSKIS</sequence>
<dbReference type="SMART" id="SM00052">
    <property type="entry name" value="EAL"/>
    <property type="match status" value="1"/>
</dbReference>
<feature type="domain" description="EAL" evidence="4">
    <location>
        <begin position="459"/>
        <end position="721"/>
    </location>
</feature>
<evidence type="ECO:0000259" key="3">
    <source>
        <dbReference type="PROSITE" id="PS50113"/>
    </source>
</evidence>
<dbReference type="InterPro" id="IPR035965">
    <property type="entry name" value="PAS-like_dom_sf"/>
</dbReference>
<evidence type="ECO:0000259" key="5">
    <source>
        <dbReference type="PROSITE" id="PS50887"/>
    </source>
</evidence>
<dbReference type="Proteomes" id="UP001597018">
    <property type="component" value="Unassembled WGS sequence"/>
</dbReference>
<dbReference type="NCBIfam" id="TIGR00254">
    <property type="entry name" value="GGDEF"/>
    <property type="match status" value="1"/>
</dbReference>
<feature type="domain" description="GGDEF" evidence="5">
    <location>
        <begin position="316"/>
        <end position="450"/>
    </location>
</feature>
<dbReference type="InterPro" id="IPR043128">
    <property type="entry name" value="Rev_trsase/Diguanyl_cyclase"/>
</dbReference>
<dbReference type="InterPro" id="IPR000160">
    <property type="entry name" value="GGDEF_dom"/>
</dbReference>
<protein>
    <submittedName>
        <fullName evidence="6">Bifunctional diguanylate cyclase/phosphodiesterase</fullName>
    </submittedName>
</protein>
<dbReference type="Gene3D" id="3.20.20.450">
    <property type="entry name" value="EAL domain"/>
    <property type="match status" value="1"/>
</dbReference>
<dbReference type="Pfam" id="PF08447">
    <property type="entry name" value="PAS_3"/>
    <property type="match status" value="1"/>
</dbReference>
<dbReference type="InterPro" id="IPR029787">
    <property type="entry name" value="Nucleotide_cyclase"/>
</dbReference>
<dbReference type="InterPro" id="IPR035919">
    <property type="entry name" value="EAL_sf"/>
</dbReference>
<dbReference type="NCBIfam" id="TIGR00229">
    <property type="entry name" value="sensory_box"/>
    <property type="match status" value="1"/>
</dbReference>
<proteinExistence type="predicted"/>
<name>A0ABW3G404_9PSEU</name>
<dbReference type="SUPFAM" id="SSF55073">
    <property type="entry name" value="Nucleotide cyclase"/>
    <property type="match status" value="1"/>
</dbReference>
<dbReference type="CDD" id="cd01949">
    <property type="entry name" value="GGDEF"/>
    <property type="match status" value="1"/>
</dbReference>
<feature type="domain" description="PAC" evidence="3">
    <location>
        <begin position="233"/>
        <end position="285"/>
    </location>
</feature>
<dbReference type="PROSITE" id="PS50887">
    <property type="entry name" value="GGDEF"/>
    <property type="match status" value="1"/>
</dbReference>
<comment type="caution">
    <text evidence="6">The sequence shown here is derived from an EMBL/GenBank/DDBJ whole genome shotgun (WGS) entry which is preliminary data.</text>
</comment>
<dbReference type="SMART" id="SM00267">
    <property type="entry name" value="GGDEF"/>
    <property type="match status" value="1"/>
</dbReference>
<dbReference type="InterPro" id="IPR013655">
    <property type="entry name" value="PAS_fold_3"/>
</dbReference>
<evidence type="ECO:0000313" key="7">
    <source>
        <dbReference type="Proteomes" id="UP001597018"/>
    </source>
</evidence>